<keyword evidence="1" id="KW-0472">Membrane</keyword>
<keyword evidence="3" id="KW-1185">Reference proteome</keyword>
<dbReference type="RefSeq" id="WP_224041645.1">
    <property type="nucleotide sequence ID" value="NZ_CAJZAH010000002.1"/>
</dbReference>
<name>A0ABM8WZJ8_9BURK</name>
<dbReference type="Proteomes" id="UP000721236">
    <property type="component" value="Unassembled WGS sequence"/>
</dbReference>
<dbReference type="EMBL" id="CAJZAH010000002">
    <property type="protein sequence ID" value="CAG9173012.1"/>
    <property type="molecule type" value="Genomic_DNA"/>
</dbReference>
<accession>A0ABM8WZJ8</accession>
<comment type="caution">
    <text evidence="2">The sequence shown here is derived from an EMBL/GenBank/DDBJ whole genome shotgun (WGS) entry which is preliminary data.</text>
</comment>
<evidence type="ECO:0000313" key="3">
    <source>
        <dbReference type="Proteomes" id="UP000721236"/>
    </source>
</evidence>
<evidence type="ECO:0000313" key="2">
    <source>
        <dbReference type="EMBL" id="CAG9173012.1"/>
    </source>
</evidence>
<proteinExistence type="predicted"/>
<keyword evidence="1" id="KW-1133">Transmembrane helix</keyword>
<keyword evidence="1" id="KW-0812">Transmembrane</keyword>
<organism evidence="2 3">
    <name type="scientific">Cupriavidus respiraculi</name>
    <dbReference type="NCBI Taxonomy" id="195930"/>
    <lineage>
        <taxon>Bacteria</taxon>
        <taxon>Pseudomonadati</taxon>
        <taxon>Pseudomonadota</taxon>
        <taxon>Betaproteobacteria</taxon>
        <taxon>Burkholderiales</taxon>
        <taxon>Burkholderiaceae</taxon>
        <taxon>Cupriavidus</taxon>
    </lineage>
</organism>
<sequence length="146" mass="15570">MDTLREWLERHRTVFRRVAHMLETVTLVLVVAMGGAVGGYALAQWQAQEAVIQLRADHVAEIERMQRTYALTLQALAPKITAIAETASAAAGAAAEAAVSSAEVAQTAKRAAQGKPTTPAPLTEVERARANSAIEAANRKLQEGGR</sequence>
<evidence type="ECO:0000256" key="1">
    <source>
        <dbReference type="SAM" id="Phobius"/>
    </source>
</evidence>
<protein>
    <submittedName>
        <fullName evidence="2">Uncharacterized protein</fullName>
    </submittedName>
</protein>
<feature type="transmembrane region" description="Helical" evidence="1">
    <location>
        <begin position="21"/>
        <end position="43"/>
    </location>
</feature>
<gene>
    <name evidence="2" type="ORF">LMG21510_02134</name>
</gene>
<reference evidence="2 3" key="1">
    <citation type="submission" date="2021-08" db="EMBL/GenBank/DDBJ databases">
        <authorList>
            <person name="Peeters C."/>
        </authorList>
    </citation>
    <scope>NUCLEOTIDE SEQUENCE [LARGE SCALE GENOMIC DNA]</scope>
    <source>
        <strain evidence="2 3">LMG 21510</strain>
    </source>
</reference>